<comment type="subcellular location">
    <subcellularLocation>
        <location evidence="1">Membrane</location>
        <topology evidence="1">Multi-pass membrane protein</topology>
    </subcellularLocation>
</comment>
<feature type="transmembrane region" description="Helical" evidence="5">
    <location>
        <begin position="207"/>
        <end position="231"/>
    </location>
</feature>
<accession>Q93PB8</accession>
<dbReference type="GO" id="GO:0034755">
    <property type="term" value="P:iron ion transmembrane transport"/>
    <property type="evidence" value="ECO:0007669"/>
    <property type="project" value="TreeGrafter"/>
</dbReference>
<evidence type="ECO:0000313" key="6">
    <source>
        <dbReference type="EMBL" id="AAK62833.1"/>
    </source>
</evidence>
<keyword evidence="3 5" id="KW-1133">Transmembrane helix</keyword>
<protein>
    <submittedName>
        <fullName evidence="6">MS111</fullName>
    </submittedName>
</protein>
<feature type="transmembrane region" description="Helical" evidence="5">
    <location>
        <begin position="25"/>
        <end position="44"/>
    </location>
</feature>
<dbReference type="GO" id="GO:0005886">
    <property type="term" value="C:plasma membrane"/>
    <property type="evidence" value="ECO:0007669"/>
    <property type="project" value="TreeGrafter"/>
</dbReference>
<feature type="transmembrane region" description="Helical" evidence="5">
    <location>
        <begin position="50"/>
        <end position="70"/>
    </location>
</feature>
<dbReference type="RefSeq" id="WP_010925625.1">
    <property type="nucleotide sequence ID" value="NC_002806.1"/>
</dbReference>
<evidence type="ECO:0000256" key="3">
    <source>
        <dbReference type="ARBA" id="ARBA00022989"/>
    </source>
</evidence>
<evidence type="ECO:0000256" key="5">
    <source>
        <dbReference type="SAM" id="Phobius"/>
    </source>
</evidence>
<dbReference type="InterPro" id="IPR001046">
    <property type="entry name" value="NRAMP_fam"/>
</dbReference>
<dbReference type="AlphaFoldDB" id="Q93PB8"/>
<keyword evidence="4 5" id="KW-0472">Membrane</keyword>
<organism evidence="6">
    <name type="scientific">Microscilla sp. PRE1</name>
    <dbReference type="NCBI Taxonomy" id="155537"/>
    <lineage>
        <taxon>Bacteria</taxon>
        <taxon>Pseudomonadati</taxon>
        <taxon>Bacteroidota</taxon>
        <taxon>Cytophagia</taxon>
        <taxon>Cytophagales</taxon>
        <taxon>Microscillaceae</taxon>
        <taxon>Microscilla</taxon>
    </lineage>
</organism>
<feature type="transmembrane region" description="Helical" evidence="5">
    <location>
        <begin position="139"/>
        <end position="158"/>
    </location>
</feature>
<dbReference type="NCBIfam" id="NF037982">
    <property type="entry name" value="Nramp_1"/>
    <property type="match status" value="1"/>
</dbReference>
<keyword evidence="2 5" id="KW-0812">Transmembrane</keyword>
<dbReference type="GO" id="GO:0005384">
    <property type="term" value="F:manganese ion transmembrane transporter activity"/>
    <property type="evidence" value="ECO:0007669"/>
    <property type="project" value="TreeGrafter"/>
</dbReference>
<feature type="transmembrane region" description="Helical" evidence="5">
    <location>
        <begin position="115"/>
        <end position="133"/>
    </location>
</feature>
<sequence>MEDFYARDKKFVAEPPKSFWNRLRYLGPSLILTANVVGSGELIVTTSLGAKAGFVTLWVVLVSCIAKVAIQLEFGKHAIRTGYTTMEAFDKLSGPSIKGTNWTVYVWTVVKSFQLVQYGGIIGGVALALNIAFPAISVVIWALVAGFLTIILTVVVKYDLLEKFSIFLVAAFSLFTIYCVLAIQTTEFSLSVEAVLSGLKFDLPPEVLGFAMAMFAITGVGADEIISYPYWCIEKGYARFTGPKQETEDWYRRARGWIRVMYLDGAVSLLIYTTTVAFYLLGATILHQRSVVPAGYDMIKTISTIYTESVGPGAMVVYLAGAIITLFSTLFVASISATRMFLDAFGRLRWLKFDDPQVRKMWFQRLGVLIPIIWTVSFVAIKLSVLMITIGALSLSFLLLIVLFAAVVFKFHEVDNRLKSGFV</sequence>
<dbReference type="PANTHER" id="PTHR11706:SF3">
    <property type="entry name" value="METAL ION TRANSPORT PROTEIN"/>
    <property type="match status" value="1"/>
</dbReference>
<feature type="transmembrane region" description="Helical" evidence="5">
    <location>
        <begin position="362"/>
        <end position="381"/>
    </location>
</feature>
<keyword evidence="6" id="KW-0614">Plasmid</keyword>
<feature type="transmembrane region" description="Helical" evidence="5">
    <location>
        <begin position="387"/>
        <end position="409"/>
    </location>
</feature>
<proteinExistence type="predicted"/>
<reference evidence="6" key="1">
    <citation type="journal article" date="2001" name="Appl. Environ. Microbiol.">
        <title>Sequence analysis of a 101-kilobase plasmid required for agar degradation by a Microscilla isolate.</title>
        <authorList>
            <person name="Zhong Z."/>
            <person name="Toukdarian A."/>
            <person name="Helinski D."/>
            <person name="Knauf V."/>
            <person name="Sykes S."/>
            <person name="Wilkinson J.E."/>
            <person name="O'Bryne C."/>
            <person name="Shea T."/>
            <person name="DeLoughery C."/>
            <person name="Caspi R."/>
        </authorList>
    </citation>
    <scope>NUCLEOTIDE SEQUENCE</scope>
    <source>
        <strain evidence="6">PRE1</strain>
        <plasmid evidence="6">pSD15</plasmid>
    </source>
</reference>
<dbReference type="EMBL" id="AF339846">
    <property type="protein sequence ID" value="AAK62833.1"/>
    <property type="molecule type" value="Genomic_DNA"/>
</dbReference>
<feature type="transmembrane region" description="Helical" evidence="5">
    <location>
        <begin position="165"/>
        <end position="183"/>
    </location>
</feature>
<dbReference type="PANTHER" id="PTHR11706">
    <property type="entry name" value="SOLUTE CARRIER PROTEIN FAMILY 11 MEMBER"/>
    <property type="match status" value="1"/>
</dbReference>
<dbReference type="GO" id="GO:0015086">
    <property type="term" value="F:cadmium ion transmembrane transporter activity"/>
    <property type="evidence" value="ECO:0007669"/>
    <property type="project" value="TreeGrafter"/>
</dbReference>
<name>Q93PB8_9BACT</name>
<feature type="transmembrane region" description="Helical" evidence="5">
    <location>
        <begin position="260"/>
        <end position="281"/>
    </location>
</feature>
<evidence type="ECO:0000256" key="1">
    <source>
        <dbReference type="ARBA" id="ARBA00004141"/>
    </source>
</evidence>
<geneLocation type="plasmid" evidence="6">
    <name>pSD15</name>
</geneLocation>
<evidence type="ECO:0000256" key="2">
    <source>
        <dbReference type="ARBA" id="ARBA00022692"/>
    </source>
</evidence>
<evidence type="ECO:0000256" key="4">
    <source>
        <dbReference type="ARBA" id="ARBA00023136"/>
    </source>
</evidence>
<feature type="transmembrane region" description="Helical" evidence="5">
    <location>
        <begin position="316"/>
        <end position="342"/>
    </location>
</feature>